<dbReference type="EMBL" id="BJCE01000341">
    <property type="protein sequence ID" value="GCL39889.1"/>
    <property type="molecule type" value="Genomic_DNA"/>
</dbReference>
<name>A0A480A4Y7_9CYAN</name>
<gene>
    <name evidence="1" type="ORF">SR1949_50200</name>
</gene>
<proteinExistence type="predicted"/>
<comment type="caution">
    <text evidence="1">The sequence shown here is derived from an EMBL/GenBank/DDBJ whole genome shotgun (WGS) entry which is preliminary data.</text>
</comment>
<protein>
    <submittedName>
        <fullName evidence="1">Uncharacterized protein</fullName>
    </submittedName>
</protein>
<evidence type="ECO:0000313" key="2">
    <source>
        <dbReference type="Proteomes" id="UP000300142"/>
    </source>
</evidence>
<dbReference type="AlphaFoldDB" id="A0A480A4Y7"/>
<evidence type="ECO:0000313" key="1">
    <source>
        <dbReference type="EMBL" id="GCL39889.1"/>
    </source>
</evidence>
<sequence>MWGMAKIRLKFSVNNPTVPEEWLLLRLLVAETQKIPHL</sequence>
<dbReference type="Proteomes" id="UP000300142">
    <property type="component" value="Unassembled WGS sequence"/>
</dbReference>
<organism evidence="1 2">
    <name type="scientific">Sphaerospermopsis reniformis</name>
    <dbReference type="NCBI Taxonomy" id="531300"/>
    <lineage>
        <taxon>Bacteria</taxon>
        <taxon>Bacillati</taxon>
        <taxon>Cyanobacteriota</taxon>
        <taxon>Cyanophyceae</taxon>
        <taxon>Nostocales</taxon>
        <taxon>Aphanizomenonaceae</taxon>
        <taxon>Sphaerospermopsis</taxon>
    </lineage>
</organism>
<accession>A0A480A4Y7</accession>
<keyword evidence="2" id="KW-1185">Reference proteome</keyword>
<reference evidence="2" key="1">
    <citation type="submission" date="2019-02" db="EMBL/GenBank/DDBJ databases">
        <title>Draft genome sequence of Sphaerospermopsis reniformis NIES-1949.</title>
        <authorList>
            <person name="Yamaguchi H."/>
            <person name="Suzuki S."/>
            <person name="Kawachi M."/>
        </authorList>
    </citation>
    <scope>NUCLEOTIDE SEQUENCE [LARGE SCALE GENOMIC DNA]</scope>
    <source>
        <strain evidence="2">NIES-1949</strain>
    </source>
</reference>